<dbReference type="AlphaFoldDB" id="A0A8J3PIC9"/>
<evidence type="ECO:0000313" key="2">
    <source>
        <dbReference type="Proteomes" id="UP000660339"/>
    </source>
</evidence>
<gene>
    <name evidence="1" type="ORF">Cme02nite_71280</name>
</gene>
<name>A0A8J3PIC9_9ACTN</name>
<comment type="caution">
    <text evidence="1">The sequence shown here is derived from an EMBL/GenBank/DDBJ whole genome shotgun (WGS) entry which is preliminary data.</text>
</comment>
<dbReference type="EMBL" id="BONJ01000044">
    <property type="protein sequence ID" value="GIG18796.1"/>
    <property type="molecule type" value="Genomic_DNA"/>
</dbReference>
<dbReference type="Proteomes" id="UP000660339">
    <property type="component" value="Unassembled WGS sequence"/>
</dbReference>
<sequence>MVMTPLPVDLKLFGWHLDARVLDFLMRTHAVLDVDEYGG</sequence>
<proteinExistence type="predicted"/>
<accession>A0A8J3PIC9</accession>
<reference evidence="1" key="1">
    <citation type="submission" date="2021-01" db="EMBL/GenBank/DDBJ databases">
        <title>Whole genome shotgun sequence of Catellatospora methionotrophica NBRC 14553.</title>
        <authorList>
            <person name="Komaki H."/>
            <person name="Tamura T."/>
        </authorList>
    </citation>
    <scope>NUCLEOTIDE SEQUENCE</scope>
    <source>
        <strain evidence="1">NBRC 14553</strain>
    </source>
</reference>
<evidence type="ECO:0000313" key="1">
    <source>
        <dbReference type="EMBL" id="GIG18796.1"/>
    </source>
</evidence>
<organism evidence="1 2">
    <name type="scientific">Catellatospora methionotrophica</name>
    <dbReference type="NCBI Taxonomy" id="121620"/>
    <lineage>
        <taxon>Bacteria</taxon>
        <taxon>Bacillati</taxon>
        <taxon>Actinomycetota</taxon>
        <taxon>Actinomycetes</taxon>
        <taxon>Micromonosporales</taxon>
        <taxon>Micromonosporaceae</taxon>
        <taxon>Catellatospora</taxon>
    </lineage>
</organism>
<keyword evidence="2" id="KW-1185">Reference proteome</keyword>
<protein>
    <submittedName>
        <fullName evidence="1">Uncharacterized protein</fullName>
    </submittedName>
</protein>